<evidence type="ECO:0000313" key="1">
    <source>
        <dbReference type="EMBL" id="MEW9857065.1"/>
    </source>
</evidence>
<keyword evidence="2" id="KW-1185">Reference proteome</keyword>
<evidence type="ECO:0000313" key="2">
    <source>
        <dbReference type="Proteomes" id="UP001556118"/>
    </source>
</evidence>
<dbReference type="RefSeq" id="WP_367775548.1">
    <property type="nucleotide sequence ID" value="NZ_JBFNXR010000054.1"/>
</dbReference>
<proteinExistence type="predicted"/>
<comment type="caution">
    <text evidence="1">The sequence shown here is derived from an EMBL/GenBank/DDBJ whole genome shotgun (WGS) entry which is preliminary data.</text>
</comment>
<dbReference type="Proteomes" id="UP001556118">
    <property type="component" value="Unassembled WGS sequence"/>
</dbReference>
<protein>
    <submittedName>
        <fullName evidence="1">Uncharacterized protein</fullName>
    </submittedName>
</protein>
<name>A0ABV3RGC5_9SPHN</name>
<organism evidence="1 2">
    <name type="scientific">Novosphingobium rhizovicinum</name>
    <dbReference type="NCBI Taxonomy" id="3228928"/>
    <lineage>
        <taxon>Bacteria</taxon>
        <taxon>Pseudomonadati</taxon>
        <taxon>Pseudomonadota</taxon>
        <taxon>Alphaproteobacteria</taxon>
        <taxon>Sphingomonadales</taxon>
        <taxon>Sphingomonadaceae</taxon>
        <taxon>Novosphingobium</taxon>
    </lineage>
</organism>
<accession>A0ABV3RGC5</accession>
<gene>
    <name evidence="1" type="ORF">ABUH87_18220</name>
</gene>
<sequence>MRLPLGTLREWSEPFARTVDVAVVDLDMDEATISRATLPIGLLGHVAELDTLIVTDH</sequence>
<dbReference type="EMBL" id="JBFNXR010000054">
    <property type="protein sequence ID" value="MEW9857065.1"/>
    <property type="molecule type" value="Genomic_DNA"/>
</dbReference>
<reference evidence="1 2" key="1">
    <citation type="submission" date="2024-06" db="EMBL/GenBank/DDBJ databases">
        <title>Novosphingobium rhizovicinus M1R2S20.</title>
        <authorList>
            <person name="Sun J.-Q."/>
        </authorList>
    </citation>
    <scope>NUCLEOTIDE SEQUENCE [LARGE SCALE GENOMIC DNA]</scope>
    <source>
        <strain evidence="1 2">M1R2S20</strain>
    </source>
</reference>